<protein>
    <recommendedName>
        <fullName evidence="5">Sulfotransferase</fullName>
    </recommendedName>
</protein>
<feature type="chain" id="PRO_5043269686" description="Sulfotransferase" evidence="1">
    <location>
        <begin position="18"/>
        <end position="228"/>
    </location>
</feature>
<evidence type="ECO:0000313" key="2">
    <source>
        <dbReference type="EMBL" id="CAI3976694.1"/>
    </source>
</evidence>
<dbReference type="Proteomes" id="UP001152797">
    <property type="component" value="Unassembled WGS sequence"/>
</dbReference>
<dbReference type="PANTHER" id="PTHR36978:SF4">
    <property type="entry name" value="P-LOOP CONTAINING NUCLEOSIDE TRIPHOSPHATE HYDROLASE PROTEIN"/>
    <property type="match status" value="1"/>
</dbReference>
<proteinExistence type="predicted"/>
<sequence length="228" mass="25856">MLRPLAFFCLTSFRLSAFKLLDVGAPRTGTQSMTVALRTLGLNPLHSGHHKPLRLPVCRYLFGNGSLDDAFSVLDGYDAAMDEPFMLIYEEAMANFPDAKFLLTISDPEHWYKNYVDLVQADGAGWWFNFVETFEQKCYDMASWNCSFTAPSEETKKECLKNYAAHNARVQEVIPAERLLVYNWSDGWAPLAHFLQVPVPDKEFPYVDTNSERIYAVADAYEAIGEAV</sequence>
<dbReference type="InterPro" id="IPR027417">
    <property type="entry name" value="P-loop_NTPase"/>
</dbReference>
<reference evidence="2" key="1">
    <citation type="submission" date="2022-10" db="EMBL/GenBank/DDBJ databases">
        <authorList>
            <person name="Chen Y."/>
            <person name="Dougan E. K."/>
            <person name="Chan C."/>
            <person name="Rhodes N."/>
            <person name="Thang M."/>
        </authorList>
    </citation>
    <scope>NUCLEOTIDE SEQUENCE</scope>
</reference>
<evidence type="ECO:0008006" key="5">
    <source>
        <dbReference type="Google" id="ProtNLM"/>
    </source>
</evidence>
<name>A0A9P1BNS1_9DINO</name>
<evidence type="ECO:0000313" key="3">
    <source>
        <dbReference type="EMBL" id="CAL4764006.1"/>
    </source>
</evidence>
<evidence type="ECO:0000313" key="4">
    <source>
        <dbReference type="Proteomes" id="UP001152797"/>
    </source>
</evidence>
<gene>
    <name evidence="2" type="ORF">C1SCF055_LOCUS4893</name>
</gene>
<accession>A0A9P1BNS1</accession>
<dbReference type="EMBL" id="CAMXCT010000290">
    <property type="protein sequence ID" value="CAI3976694.1"/>
    <property type="molecule type" value="Genomic_DNA"/>
</dbReference>
<reference evidence="3 4" key="2">
    <citation type="submission" date="2024-05" db="EMBL/GenBank/DDBJ databases">
        <authorList>
            <person name="Chen Y."/>
            <person name="Shah S."/>
            <person name="Dougan E. K."/>
            <person name="Thang M."/>
            <person name="Chan C."/>
        </authorList>
    </citation>
    <scope>NUCLEOTIDE SEQUENCE [LARGE SCALE GENOMIC DNA]</scope>
</reference>
<feature type="signal peptide" evidence="1">
    <location>
        <begin position="1"/>
        <end position="17"/>
    </location>
</feature>
<dbReference type="AlphaFoldDB" id="A0A9P1BNS1"/>
<dbReference type="Gene3D" id="3.40.50.300">
    <property type="entry name" value="P-loop containing nucleotide triphosphate hydrolases"/>
    <property type="match status" value="1"/>
</dbReference>
<organism evidence="2">
    <name type="scientific">Cladocopium goreaui</name>
    <dbReference type="NCBI Taxonomy" id="2562237"/>
    <lineage>
        <taxon>Eukaryota</taxon>
        <taxon>Sar</taxon>
        <taxon>Alveolata</taxon>
        <taxon>Dinophyceae</taxon>
        <taxon>Suessiales</taxon>
        <taxon>Symbiodiniaceae</taxon>
        <taxon>Cladocopium</taxon>
    </lineage>
</organism>
<dbReference type="InterPro" id="IPR040632">
    <property type="entry name" value="Sulfotransfer_4"/>
</dbReference>
<evidence type="ECO:0000256" key="1">
    <source>
        <dbReference type="SAM" id="SignalP"/>
    </source>
</evidence>
<keyword evidence="1" id="KW-0732">Signal</keyword>
<dbReference type="PANTHER" id="PTHR36978">
    <property type="entry name" value="P-LOOP CONTAINING NUCLEOTIDE TRIPHOSPHATE HYDROLASE"/>
    <property type="match status" value="1"/>
</dbReference>
<dbReference type="EMBL" id="CAMXCT030000290">
    <property type="protein sequence ID" value="CAL4764006.1"/>
    <property type="molecule type" value="Genomic_DNA"/>
</dbReference>
<dbReference type="EMBL" id="CAMXCT020000290">
    <property type="protein sequence ID" value="CAL1130069.1"/>
    <property type="molecule type" value="Genomic_DNA"/>
</dbReference>
<dbReference type="Pfam" id="PF17784">
    <property type="entry name" value="Sulfotransfer_4"/>
    <property type="match status" value="1"/>
</dbReference>
<keyword evidence="4" id="KW-1185">Reference proteome</keyword>
<comment type="caution">
    <text evidence="2">The sequence shown here is derived from an EMBL/GenBank/DDBJ whole genome shotgun (WGS) entry which is preliminary data.</text>
</comment>
<dbReference type="SUPFAM" id="SSF52540">
    <property type="entry name" value="P-loop containing nucleoside triphosphate hydrolases"/>
    <property type="match status" value="1"/>
</dbReference>